<keyword evidence="8" id="KW-0131">Cell cycle</keyword>
<dbReference type="InterPro" id="IPR044068">
    <property type="entry name" value="CB"/>
</dbReference>
<evidence type="ECO:0000256" key="1">
    <source>
        <dbReference type="ARBA" id="ARBA00004496"/>
    </source>
</evidence>
<dbReference type="Pfam" id="PF00589">
    <property type="entry name" value="Phage_integrase"/>
    <property type="match status" value="1"/>
</dbReference>
<name>A0A226XBV3_CABSO</name>
<comment type="caution">
    <text evidence="12">The sequence shown here is derived from an EMBL/GenBank/DDBJ whole genome shotgun (WGS) entry which is preliminary data.</text>
</comment>
<dbReference type="OrthoDB" id="8610787at2"/>
<comment type="subcellular location">
    <subcellularLocation>
        <location evidence="1">Cytoplasm</location>
    </subcellularLocation>
</comment>
<dbReference type="Gene3D" id="1.10.443.10">
    <property type="entry name" value="Intergrase catalytic core"/>
    <property type="match status" value="1"/>
</dbReference>
<dbReference type="InterPro" id="IPR050090">
    <property type="entry name" value="Tyrosine_recombinase_XerCD"/>
</dbReference>
<dbReference type="GO" id="GO:0006310">
    <property type="term" value="P:DNA recombination"/>
    <property type="evidence" value="ECO:0007669"/>
    <property type="project" value="UniProtKB-KW"/>
</dbReference>
<evidence type="ECO:0000256" key="7">
    <source>
        <dbReference type="ARBA" id="ARBA00023172"/>
    </source>
</evidence>
<reference evidence="13" key="1">
    <citation type="submission" date="2017-01" db="EMBL/GenBank/DDBJ databases">
        <title>Genome Analysis of Deinococcus marmoris KOPRI26562.</title>
        <authorList>
            <person name="Kim J.H."/>
            <person name="Oh H.-M."/>
        </authorList>
    </citation>
    <scope>NUCLEOTIDE SEQUENCE [LARGE SCALE GENOMIC DNA]</scope>
    <source>
        <strain evidence="13">PAMC 26633</strain>
    </source>
</reference>
<organism evidence="12 13">
    <name type="scientific">Caballeronia sordidicola</name>
    <name type="common">Burkholderia sordidicola</name>
    <dbReference type="NCBI Taxonomy" id="196367"/>
    <lineage>
        <taxon>Bacteria</taxon>
        <taxon>Pseudomonadati</taxon>
        <taxon>Pseudomonadota</taxon>
        <taxon>Betaproteobacteria</taxon>
        <taxon>Burkholderiales</taxon>
        <taxon>Burkholderiaceae</taxon>
        <taxon>Caballeronia</taxon>
    </lineage>
</organism>
<keyword evidence="7" id="KW-0233">DNA recombination</keyword>
<feature type="domain" description="Tyr recombinase" evidence="10">
    <location>
        <begin position="182"/>
        <end position="398"/>
    </location>
</feature>
<dbReference type="PANTHER" id="PTHR30349:SF77">
    <property type="entry name" value="TYROSINE RECOMBINASE XERC"/>
    <property type="match status" value="1"/>
</dbReference>
<evidence type="ECO:0000313" key="12">
    <source>
        <dbReference type="EMBL" id="OXC80490.1"/>
    </source>
</evidence>
<dbReference type="AlphaFoldDB" id="A0A226XBV3"/>
<evidence type="ECO:0000256" key="4">
    <source>
        <dbReference type="ARBA" id="ARBA00022829"/>
    </source>
</evidence>
<dbReference type="Gene3D" id="1.10.150.130">
    <property type="match status" value="1"/>
</dbReference>
<dbReference type="GO" id="GO:0051301">
    <property type="term" value="P:cell division"/>
    <property type="evidence" value="ECO:0007669"/>
    <property type="project" value="UniProtKB-KW"/>
</dbReference>
<dbReference type="SUPFAM" id="SSF56349">
    <property type="entry name" value="DNA breaking-rejoining enzymes"/>
    <property type="match status" value="1"/>
</dbReference>
<dbReference type="Proteomes" id="UP000214720">
    <property type="component" value="Unassembled WGS sequence"/>
</dbReference>
<dbReference type="InterPro" id="IPR010998">
    <property type="entry name" value="Integrase_recombinase_N"/>
</dbReference>
<dbReference type="GO" id="GO:0005737">
    <property type="term" value="C:cytoplasm"/>
    <property type="evidence" value="ECO:0007669"/>
    <property type="project" value="UniProtKB-SubCell"/>
</dbReference>
<dbReference type="PROSITE" id="PS51900">
    <property type="entry name" value="CB"/>
    <property type="match status" value="1"/>
</dbReference>
<dbReference type="GO" id="GO:0007059">
    <property type="term" value="P:chromosome segregation"/>
    <property type="evidence" value="ECO:0007669"/>
    <property type="project" value="UniProtKB-KW"/>
</dbReference>
<evidence type="ECO:0000256" key="3">
    <source>
        <dbReference type="ARBA" id="ARBA00022618"/>
    </source>
</evidence>
<dbReference type="InterPro" id="IPR013762">
    <property type="entry name" value="Integrase-like_cat_sf"/>
</dbReference>
<keyword evidence="2" id="KW-0963">Cytoplasm</keyword>
<keyword evidence="6 9" id="KW-0238">DNA-binding</keyword>
<dbReference type="PANTHER" id="PTHR30349">
    <property type="entry name" value="PHAGE INTEGRASE-RELATED"/>
    <property type="match status" value="1"/>
</dbReference>
<dbReference type="GO" id="GO:0015074">
    <property type="term" value="P:DNA integration"/>
    <property type="evidence" value="ECO:0007669"/>
    <property type="project" value="UniProtKB-KW"/>
</dbReference>
<evidence type="ECO:0000256" key="5">
    <source>
        <dbReference type="ARBA" id="ARBA00022908"/>
    </source>
</evidence>
<evidence type="ECO:0000256" key="6">
    <source>
        <dbReference type="ARBA" id="ARBA00023125"/>
    </source>
</evidence>
<evidence type="ECO:0000256" key="9">
    <source>
        <dbReference type="PROSITE-ProRule" id="PRU01248"/>
    </source>
</evidence>
<evidence type="ECO:0000256" key="2">
    <source>
        <dbReference type="ARBA" id="ARBA00022490"/>
    </source>
</evidence>
<keyword evidence="3" id="KW-0132">Cell division</keyword>
<dbReference type="EMBL" id="MTHB01000014">
    <property type="protein sequence ID" value="OXC80490.1"/>
    <property type="molecule type" value="Genomic_DNA"/>
</dbReference>
<keyword evidence="4" id="KW-0159">Chromosome partition</keyword>
<feature type="domain" description="Core-binding (CB)" evidence="11">
    <location>
        <begin position="52"/>
        <end position="159"/>
    </location>
</feature>
<proteinExistence type="predicted"/>
<protein>
    <submittedName>
        <fullName evidence="12">Integrase</fullName>
    </submittedName>
</protein>
<accession>A0A226XBV3</accession>
<gene>
    <name evidence="12" type="ORF">BSU04_01740</name>
</gene>
<keyword evidence="5" id="KW-0229">DNA integration</keyword>
<evidence type="ECO:0000259" key="11">
    <source>
        <dbReference type="PROSITE" id="PS51900"/>
    </source>
</evidence>
<dbReference type="InterPro" id="IPR011010">
    <property type="entry name" value="DNA_brk_join_enz"/>
</dbReference>
<sequence>MSSPDPAHEPPLLLPGLASGLAPIDALTLPSDLNGQHGLNRARQGIPQIAADNDVDAIKAWLARYADRRATFESYRKEAERLLLWSTVELRKPLSSLTHEDLLTYARFLEDPQPAQRWVMHARKLSRSDPLWRPFAGPLSAASRRQAVIILNGLFSWLVNAGYLAGNPLSLSRQRRRREKPQIDRYLDHDLWASVKASIDAMPCVTPREREHHARVRWLIALLYLSGLRISEAAANTMGGFFTRVDRSGEARWWLRVTGKGDKERLLPATRELVAELTRYRLHYGLSALPYRDEATPLVLPIGGQRRPLTRAGLHLIIKQVFENAVGQLPIEGEAREHAVRRLRQASAHWLRHTAGSHMMDQQVDLRYVRDNLGHESISTTSRYLHAEDDDRHQATESGHKLNW</sequence>
<dbReference type="GO" id="GO:0003677">
    <property type="term" value="F:DNA binding"/>
    <property type="evidence" value="ECO:0007669"/>
    <property type="project" value="UniProtKB-UniRule"/>
</dbReference>
<dbReference type="RefSeq" id="WP_089158967.1">
    <property type="nucleotide sequence ID" value="NZ_MTHB01000014.1"/>
</dbReference>
<dbReference type="PROSITE" id="PS51898">
    <property type="entry name" value="TYR_RECOMBINASE"/>
    <property type="match status" value="1"/>
</dbReference>
<evidence type="ECO:0000256" key="8">
    <source>
        <dbReference type="ARBA" id="ARBA00023306"/>
    </source>
</evidence>
<evidence type="ECO:0000259" key="10">
    <source>
        <dbReference type="PROSITE" id="PS51898"/>
    </source>
</evidence>
<evidence type="ECO:0000313" key="13">
    <source>
        <dbReference type="Proteomes" id="UP000214720"/>
    </source>
</evidence>
<dbReference type="InterPro" id="IPR002104">
    <property type="entry name" value="Integrase_catalytic"/>
</dbReference>